<dbReference type="PROSITE" id="PS51294">
    <property type="entry name" value="HTH_MYB"/>
    <property type="match status" value="1"/>
</dbReference>
<dbReference type="Pfam" id="PF00249">
    <property type="entry name" value="Myb_DNA-binding"/>
    <property type="match status" value="1"/>
</dbReference>
<evidence type="ECO:0000259" key="1">
    <source>
        <dbReference type="PROSITE" id="PS50090"/>
    </source>
</evidence>
<dbReference type="Proteomes" id="UP001642409">
    <property type="component" value="Unassembled WGS sequence"/>
</dbReference>
<dbReference type="Gene3D" id="1.10.10.60">
    <property type="entry name" value="Homeodomain-like"/>
    <property type="match status" value="1"/>
</dbReference>
<dbReference type="EMBL" id="CATOUU010001032">
    <property type="protein sequence ID" value="CAI9968188.1"/>
    <property type="molecule type" value="Genomic_DNA"/>
</dbReference>
<feature type="domain" description="HTH myb-type" evidence="2">
    <location>
        <begin position="95"/>
        <end position="142"/>
    </location>
</feature>
<proteinExistence type="predicted"/>
<keyword evidence="5" id="KW-1185">Reference proteome</keyword>
<dbReference type="SMART" id="SM00717">
    <property type="entry name" value="SANT"/>
    <property type="match status" value="1"/>
</dbReference>
<protein>
    <submittedName>
        <fullName evidence="3">SANT/Myb domain</fullName>
    </submittedName>
    <submittedName>
        <fullName evidence="4">SANT/Myb_domain</fullName>
    </submittedName>
</protein>
<dbReference type="PROSITE" id="PS50090">
    <property type="entry name" value="MYB_LIKE"/>
    <property type="match status" value="1"/>
</dbReference>
<name>A0AA86VJ31_9EUKA</name>
<organism evidence="3">
    <name type="scientific">Hexamita inflata</name>
    <dbReference type="NCBI Taxonomy" id="28002"/>
    <lineage>
        <taxon>Eukaryota</taxon>
        <taxon>Metamonada</taxon>
        <taxon>Diplomonadida</taxon>
        <taxon>Hexamitidae</taxon>
        <taxon>Hexamitinae</taxon>
        <taxon>Hexamita</taxon>
    </lineage>
</organism>
<evidence type="ECO:0000313" key="3">
    <source>
        <dbReference type="EMBL" id="CAI9968188.1"/>
    </source>
</evidence>
<reference evidence="4 5" key="2">
    <citation type="submission" date="2024-07" db="EMBL/GenBank/DDBJ databases">
        <authorList>
            <person name="Akdeniz Z."/>
        </authorList>
    </citation>
    <scope>NUCLEOTIDE SEQUENCE [LARGE SCALE GENOMIC DNA]</scope>
</reference>
<dbReference type="CDD" id="cd00167">
    <property type="entry name" value="SANT"/>
    <property type="match status" value="1"/>
</dbReference>
<dbReference type="InterPro" id="IPR017930">
    <property type="entry name" value="Myb_dom"/>
</dbReference>
<reference evidence="3" key="1">
    <citation type="submission" date="2023-06" db="EMBL/GenBank/DDBJ databases">
        <authorList>
            <person name="Kurt Z."/>
        </authorList>
    </citation>
    <scope>NUCLEOTIDE SEQUENCE</scope>
</reference>
<accession>A0AA86VJ31</accession>
<dbReference type="SUPFAM" id="SSF46689">
    <property type="entry name" value="Homeodomain-like"/>
    <property type="match status" value="1"/>
</dbReference>
<sequence>MFLVQRADNLASICYIIIRYHIIFKFKIEESGRYATAVTKITQNAEIILIKLYSIPEIQRTPKVWQIKEQHAYSHCVDFRSGFHFSVIMVRTITRWTEEETALLLKLVDQYRNNFKLVASIFPSRSYNQVKGHYFNALRKIKTLEEIIQVQQRVDSEVTAEKSKDNQNTQFNAFQE</sequence>
<dbReference type="EMBL" id="CAXDID020000522">
    <property type="protein sequence ID" value="CAL6099663.1"/>
    <property type="molecule type" value="Genomic_DNA"/>
</dbReference>
<evidence type="ECO:0000259" key="2">
    <source>
        <dbReference type="PROSITE" id="PS51294"/>
    </source>
</evidence>
<evidence type="ECO:0000313" key="5">
    <source>
        <dbReference type="Proteomes" id="UP001642409"/>
    </source>
</evidence>
<dbReference type="AlphaFoldDB" id="A0AA86VJ31"/>
<gene>
    <name evidence="3" type="ORF">HINF_LOCUS55833</name>
    <name evidence="4" type="ORF">HINF_LOCUS70189</name>
</gene>
<dbReference type="InterPro" id="IPR009057">
    <property type="entry name" value="Homeodomain-like_sf"/>
</dbReference>
<comment type="caution">
    <text evidence="3">The sequence shown here is derived from an EMBL/GenBank/DDBJ whole genome shotgun (WGS) entry which is preliminary data.</text>
</comment>
<dbReference type="InterPro" id="IPR001005">
    <property type="entry name" value="SANT/Myb"/>
</dbReference>
<feature type="domain" description="Myb-like" evidence="1">
    <location>
        <begin position="95"/>
        <end position="138"/>
    </location>
</feature>
<evidence type="ECO:0000313" key="4">
    <source>
        <dbReference type="EMBL" id="CAL6099663.1"/>
    </source>
</evidence>